<evidence type="ECO:0000313" key="4">
    <source>
        <dbReference type="Proteomes" id="UP000671908"/>
    </source>
</evidence>
<dbReference type="KEGG" id="tpav:HRQ91_04655"/>
<dbReference type="Pfam" id="PF01022">
    <property type="entry name" value="HTH_5"/>
    <property type="match status" value="1"/>
</dbReference>
<dbReference type="Proteomes" id="UP000671995">
    <property type="component" value="Chromosome"/>
</dbReference>
<dbReference type="CDD" id="cd00090">
    <property type="entry name" value="HTH_ARSR"/>
    <property type="match status" value="1"/>
</dbReference>
<feature type="domain" description="HTH arsR-type" evidence="1">
    <location>
        <begin position="3"/>
        <end position="102"/>
    </location>
</feature>
<gene>
    <name evidence="2" type="ORF">HRI96_07230</name>
    <name evidence="3" type="ORF">HRQ91_04655</name>
</gene>
<evidence type="ECO:0000313" key="3">
    <source>
        <dbReference type="EMBL" id="QTQ13804.1"/>
    </source>
</evidence>
<dbReference type="InterPro" id="IPR001845">
    <property type="entry name" value="HTH_ArsR_DNA-bd_dom"/>
</dbReference>
<dbReference type="InterPro" id="IPR036388">
    <property type="entry name" value="WH-like_DNA-bd_sf"/>
</dbReference>
<dbReference type="InterPro" id="IPR036390">
    <property type="entry name" value="WH_DNA-bd_sf"/>
</dbReference>
<dbReference type="Gene3D" id="1.10.10.10">
    <property type="entry name" value="Winged helix-like DNA-binding domain superfamily/Winged helix DNA-binding domain"/>
    <property type="match status" value="1"/>
</dbReference>
<reference evidence="2" key="1">
    <citation type="submission" date="2020-05" db="EMBL/GenBank/DDBJ databases">
        <authorList>
            <person name="Zeng H."/>
            <person name="Chan Y.K."/>
            <person name="Watt R.M."/>
        </authorList>
    </citation>
    <scope>NUCLEOTIDE SEQUENCE</scope>
    <source>
        <strain evidence="3">ATCC 700770</strain>
        <strain evidence="2">ATCC 700773</strain>
    </source>
</reference>
<dbReference type="InterPro" id="IPR011991">
    <property type="entry name" value="ArsR-like_HTH"/>
</dbReference>
<organism evidence="2 5">
    <name type="scientific">Treponema parvum</name>
    <dbReference type="NCBI Taxonomy" id="138851"/>
    <lineage>
        <taxon>Bacteria</taxon>
        <taxon>Pseudomonadati</taxon>
        <taxon>Spirochaetota</taxon>
        <taxon>Spirochaetia</taxon>
        <taxon>Spirochaetales</taxon>
        <taxon>Treponemataceae</taxon>
        <taxon>Treponema</taxon>
    </lineage>
</organism>
<accession>A0A975F0B3</accession>
<dbReference type="PROSITE" id="PS50987">
    <property type="entry name" value="HTH_ARSR_2"/>
    <property type="match status" value="1"/>
</dbReference>
<dbReference type="GO" id="GO:0003700">
    <property type="term" value="F:DNA-binding transcription factor activity"/>
    <property type="evidence" value="ECO:0007669"/>
    <property type="project" value="InterPro"/>
</dbReference>
<evidence type="ECO:0000313" key="5">
    <source>
        <dbReference type="Proteomes" id="UP000671995"/>
    </source>
</evidence>
<evidence type="ECO:0000313" key="2">
    <source>
        <dbReference type="EMBL" id="QTQ12003.1"/>
    </source>
</evidence>
<dbReference type="Proteomes" id="UP000671908">
    <property type="component" value="Chromosome"/>
</dbReference>
<dbReference type="EMBL" id="CP054142">
    <property type="protein sequence ID" value="QTQ13804.1"/>
    <property type="molecule type" value="Genomic_DNA"/>
</dbReference>
<dbReference type="SUPFAM" id="SSF46785">
    <property type="entry name" value="Winged helix' DNA-binding domain"/>
    <property type="match status" value="1"/>
</dbReference>
<name>A0A975F0B3_9SPIR</name>
<reference evidence="2 4" key="2">
    <citation type="journal article" date="2021" name="Microbiol. Resour. Announc.">
        <title>Complete Genome Sequences of Three Human Oral Treponema parvum Isolates.</title>
        <authorList>
            <person name="Zeng H."/>
            <person name="Watt R.M."/>
        </authorList>
    </citation>
    <scope>NUCLEOTIDE SEQUENCE</scope>
    <source>
        <strain evidence="3 4">ATCC 700770</strain>
        <strain evidence="2">ATCC 700773</strain>
    </source>
</reference>
<evidence type="ECO:0000259" key="1">
    <source>
        <dbReference type="PROSITE" id="PS50987"/>
    </source>
</evidence>
<protein>
    <submittedName>
        <fullName evidence="2">Winged helix-turn-helix transcriptional regulator</fullName>
    </submittedName>
</protein>
<dbReference type="SMART" id="SM00418">
    <property type="entry name" value="HTH_ARSR"/>
    <property type="match status" value="1"/>
</dbReference>
<proteinExistence type="predicted"/>
<sequence length="124" mass="14109">MDIEKIYNAFREEIPVFTAFSDDERFKLFLRILQAGETGIHVNAVKALSHLSRPAVSHHLKILKTCGLIDFRKSGTKIYYYVSCKDKFSKLKKNLSILSQGIQDTDLEEIASSDEIKEILGSDK</sequence>
<dbReference type="PRINTS" id="PR00778">
    <property type="entry name" value="HTHARSR"/>
</dbReference>
<dbReference type="RefSeq" id="WP_210116717.1">
    <property type="nucleotide sequence ID" value="NZ_CP054142.1"/>
</dbReference>
<keyword evidence="4" id="KW-1185">Reference proteome</keyword>
<dbReference type="AlphaFoldDB" id="A0A975F0B3"/>
<dbReference type="EMBL" id="CP054257">
    <property type="protein sequence ID" value="QTQ12003.1"/>
    <property type="molecule type" value="Genomic_DNA"/>
</dbReference>